<dbReference type="RefSeq" id="XP_003037541.1">
    <property type="nucleotide sequence ID" value="XM_003037495.1"/>
</dbReference>
<gene>
    <name evidence="1" type="ORF">SCHCODRAFT_104438</name>
</gene>
<keyword evidence="2" id="KW-1185">Reference proteome</keyword>
<dbReference type="KEGG" id="scm:SCHCO_02564789"/>
<dbReference type="Proteomes" id="UP000007431">
    <property type="component" value="Unassembled WGS sequence"/>
</dbReference>
<reference evidence="1 2" key="1">
    <citation type="journal article" date="2010" name="Nat. Biotechnol.">
        <title>Genome sequence of the model mushroom Schizophyllum commune.</title>
        <authorList>
            <person name="Ohm R.A."/>
            <person name="de Jong J.F."/>
            <person name="Lugones L.G."/>
            <person name="Aerts A."/>
            <person name="Kothe E."/>
            <person name="Stajich J.E."/>
            <person name="de Vries R.P."/>
            <person name="Record E."/>
            <person name="Levasseur A."/>
            <person name="Baker S.E."/>
            <person name="Bartholomew K.A."/>
            <person name="Coutinho P.M."/>
            <person name="Erdmann S."/>
            <person name="Fowler T.J."/>
            <person name="Gathman A.C."/>
            <person name="Lombard V."/>
            <person name="Henrissat B."/>
            <person name="Knabe N."/>
            <person name="Kuees U."/>
            <person name="Lilly W.W."/>
            <person name="Lindquist E."/>
            <person name="Lucas S."/>
            <person name="Magnuson J.K."/>
            <person name="Piumi F."/>
            <person name="Raudaskoski M."/>
            <person name="Salamov A."/>
            <person name="Schmutz J."/>
            <person name="Schwarze F.W.M.R."/>
            <person name="vanKuyk P.A."/>
            <person name="Horton J.S."/>
            <person name="Grigoriev I.V."/>
            <person name="Woesten H.A.B."/>
        </authorList>
    </citation>
    <scope>NUCLEOTIDE SEQUENCE [LARGE SCALE GENOMIC DNA]</scope>
    <source>
        <strain evidence="2">H4-8 / FGSC 9210</strain>
    </source>
</reference>
<evidence type="ECO:0000313" key="2">
    <source>
        <dbReference type="Proteomes" id="UP000007431"/>
    </source>
</evidence>
<organism evidence="2">
    <name type="scientific">Schizophyllum commune (strain H4-8 / FGSC 9210)</name>
    <name type="common">Split gill fungus</name>
    <dbReference type="NCBI Taxonomy" id="578458"/>
    <lineage>
        <taxon>Eukaryota</taxon>
        <taxon>Fungi</taxon>
        <taxon>Dikarya</taxon>
        <taxon>Basidiomycota</taxon>
        <taxon>Agaricomycotina</taxon>
        <taxon>Agaricomycetes</taxon>
        <taxon>Agaricomycetidae</taxon>
        <taxon>Agaricales</taxon>
        <taxon>Schizophyllaceae</taxon>
        <taxon>Schizophyllum</taxon>
    </lineage>
</organism>
<feature type="non-terminal residue" evidence="1">
    <location>
        <position position="523"/>
    </location>
</feature>
<name>D8PK88_SCHCM</name>
<accession>D8PK88</accession>
<dbReference type="EMBL" id="GL377302">
    <property type="protein sequence ID" value="EFJ02639.1"/>
    <property type="molecule type" value="Genomic_DNA"/>
</dbReference>
<dbReference type="VEuPathDB" id="FungiDB:SCHCODRAFT_02564789"/>
<evidence type="ECO:0000313" key="1">
    <source>
        <dbReference type="EMBL" id="EFJ02639.1"/>
    </source>
</evidence>
<protein>
    <submittedName>
        <fullName evidence="1">Uncharacterized protein</fullName>
    </submittedName>
</protein>
<dbReference type="HOGENOM" id="CLU_520882_0_0_1"/>
<sequence>MPERLPPELVDIILDYFCEAETGDDLVQGLKACVRAHSSFHHRCQSTLFRDITIRGRQDVHNLLGVSPRIFAYVHVLRIAPSFTFSKRASEARLHIVSPDLAAFNRLVRLLTNVHDLRVDSSSNGVEYTALPADTCLALLERVPRLKALTLKGWTLPPDFLNYFVEIRSLDLTYVRFIPGHTPTLRTSAVTSAALHHLSLEASSLLTQTLAYFGVASPTISPIPTPPLDLRSLRSLHMSGTLYPDPQRLVLDACRSSLETLEYGWNQVRPVVDFSIMPRTRTLAIRDITFQTGAAPGLLEQIILKVPALVHLVLNVDQATYPLHIEPFWRWLDTFLSTPNVAIALQTVILVIGPTSRDTLLPPFEGAQEFVQTALPRIQSSVRVVARDTAKHRYWHFGWPLSDQCVDNFLDKYIPGFLDSDRATVIKYGQFMCVANTLAGTDRMYLVLVEPDAEFAPSQSPLADPGEKASTFLMVVSDCSTRYFTKRPTKRQMARLFRMFGSAPRWMMDAREKERWPEYGNEL</sequence>
<dbReference type="InParanoid" id="D8PK88"/>
<dbReference type="SUPFAM" id="SSF52047">
    <property type="entry name" value="RNI-like"/>
    <property type="match status" value="1"/>
</dbReference>
<dbReference type="AlphaFoldDB" id="D8PK88"/>
<dbReference type="OrthoDB" id="2887417at2759"/>
<proteinExistence type="predicted"/>
<dbReference type="GeneID" id="9585173"/>